<name>A0ABS8RD78_9LACO</name>
<dbReference type="RefSeq" id="WP_182588639.1">
    <property type="nucleotide sequence ID" value="NZ_JACIVH010000042.1"/>
</dbReference>
<sequence>MQYKPVKARKQGTSLTLTIPAQFKVSENALFEPRLKDDGTIMYSPIVSSEDIEHDRKMIEASFASDKLFTPEEMKERFGKYGWGKHED</sequence>
<reference evidence="1 2" key="1">
    <citation type="submission" date="2021-12" db="EMBL/GenBank/DDBJ databases">
        <title>A phylogenomic analysis of Limosilactobacillus reuteri reveals ancient and stable evolutionary relationships with rodents and birds and zoonotic transmission to humans.</title>
        <authorList>
            <person name="Li F."/>
            <person name="Li X."/>
            <person name="Cheng C."/>
            <person name="Tollenaar S."/>
            <person name="Zhang J.S."/>
            <person name="Simpson D."/>
            <person name="Tasseva G."/>
            <person name="Perez-Munoz M.E."/>
            <person name="Frese S."/>
            <person name="Gaenzle M.G."/>
            <person name="Walter J."/>
            <person name="Zheng J."/>
        </authorList>
    </citation>
    <scope>NUCLEOTIDE SEQUENCE [LARGE SCALE GENOMIC DNA]</scope>
    <source>
        <strain evidence="1 2">WF-AF5-A</strain>
    </source>
</reference>
<proteinExistence type="predicted"/>
<evidence type="ECO:0000313" key="2">
    <source>
        <dbReference type="Proteomes" id="UP001200032"/>
    </source>
</evidence>
<gene>
    <name evidence="1" type="ORF">LTY59_05275</name>
</gene>
<keyword evidence="2" id="KW-1185">Reference proteome</keyword>
<organism evidence="1 2">
    <name type="scientific">Limosilactobacillus balticus</name>
    <dbReference type="NCBI Taxonomy" id="2759747"/>
    <lineage>
        <taxon>Bacteria</taxon>
        <taxon>Bacillati</taxon>
        <taxon>Bacillota</taxon>
        <taxon>Bacilli</taxon>
        <taxon>Lactobacillales</taxon>
        <taxon>Lactobacillaceae</taxon>
        <taxon>Limosilactobacillus</taxon>
    </lineage>
</organism>
<comment type="caution">
    <text evidence="1">The sequence shown here is derived from an EMBL/GenBank/DDBJ whole genome shotgun (WGS) entry which is preliminary data.</text>
</comment>
<evidence type="ECO:0000313" key="1">
    <source>
        <dbReference type="EMBL" id="MCD7138627.1"/>
    </source>
</evidence>
<dbReference type="Proteomes" id="UP001200032">
    <property type="component" value="Unassembled WGS sequence"/>
</dbReference>
<accession>A0ABS8RD78</accession>
<protein>
    <submittedName>
        <fullName evidence="1">Toxin-antitoxin system</fullName>
    </submittedName>
</protein>
<dbReference type="EMBL" id="JAJPDJ010000059">
    <property type="protein sequence ID" value="MCD7138627.1"/>
    <property type="molecule type" value="Genomic_DNA"/>
</dbReference>